<dbReference type="Gene3D" id="2.120.10.30">
    <property type="entry name" value="TolB, C-terminal domain"/>
    <property type="match status" value="2"/>
</dbReference>
<gene>
    <name evidence="1" type="ORF">AC578_8506</name>
</gene>
<dbReference type="InterPro" id="IPR000033">
    <property type="entry name" value="LDLR_classB_rpt"/>
</dbReference>
<reference evidence="1 2" key="1">
    <citation type="submission" date="2015-07" db="EMBL/GenBank/DDBJ databases">
        <title>Comparative genomics of the Sigatoka disease complex on banana suggests a link between parallel evolutionary changes in Pseudocercospora fijiensis and Pseudocercospora eumusae and increased virulence on the banana host.</title>
        <authorList>
            <person name="Chang T.-C."/>
            <person name="Salvucci A."/>
            <person name="Crous P.W."/>
            <person name="Stergiopoulos I."/>
        </authorList>
    </citation>
    <scope>NUCLEOTIDE SEQUENCE [LARGE SCALE GENOMIC DNA]</scope>
    <source>
        <strain evidence="1 2">CBS 114824</strain>
    </source>
</reference>
<dbReference type="PANTHER" id="PTHR46513:SF13">
    <property type="entry name" value="EGF-LIKE DOMAIN-CONTAINING PROTEIN"/>
    <property type="match status" value="1"/>
</dbReference>
<name>A0A139HVY9_9PEZI</name>
<proteinExistence type="predicted"/>
<protein>
    <recommendedName>
        <fullName evidence="3">3-hydroxyacyl-CoA dehydrogenase C-terminal domain-containing protein</fullName>
    </recommendedName>
</protein>
<comment type="caution">
    <text evidence="1">The sequence shown here is derived from an EMBL/GenBank/DDBJ whole genome shotgun (WGS) entry which is preliminary data.</text>
</comment>
<dbReference type="OrthoDB" id="5958943at2759"/>
<keyword evidence="2" id="KW-1185">Reference proteome</keyword>
<evidence type="ECO:0000313" key="2">
    <source>
        <dbReference type="Proteomes" id="UP000070133"/>
    </source>
</evidence>
<evidence type="ECO:0008006" key="3">
    <source>
        <dbReference type="Google" id="ProtNLM"/>
    </source>
</evidence>
<organism evidence="1 2">
    <name type="scientific">Pseudocercospora eumusae</name>
    <dbReference type="NCBI Taxonomy" id="321146"/>
    <lineage>
        <taxon>Eukaryota</taxon>
        <taxon>Fungi</taxon>
        <taxon>Dikarya</taxon>
        <taxon>Ascomycota</taxon>
        <taxon>Pezizomycotina</taxon>
        <taxon>Dothideomycetes</taxon>
        <taxon>Dothideomycetidae</taxon>
        <taxon>Mycosphaerellales</taxon>
        <taxon>Mycosphaerellaceae</taxon>
        <taxon>Pseudocercospora</taxon>
    </lineage>
</organism>
<dbReference type="GO" id="GO:0060070">
    <property type="term" value="P:canonical Wnt signaling pathway"/>
    <property type="evidence" value="ECO:0007669"/>
    <property type="project" value="TreeGrafter"/>
</dbReference>
<dbReference type="STRING" id="321146.A0A139HVY9"/>
<evidence type="ECO:0000313" key="1">
    <source>
        <dbReference type="EMBL" id="KXT06645.1"/>
    </source>
</evidence>
<dbReference type="PANTHER" id="PTHR46513">
    <property type="entry name" value="VITELLOGENIN RECEPTOR-LIKE PROTEIN-RELATED-RELATED"/>
    <property type="match status" value="1"/>
</dbReference>
<dbReference type="GO" id="GO:0005886">
    <property type="term" value="C:plasma membrane"/>
    <property type="evidence" value="ECO:0007669"/>
    <property type="project" value="TreeGrafter"/>
</dbReference>
<dbReference type="AlphaFoldDB" id="A0A139HVY9"/>
<dbReference type="SMART" id="SM00135">
    <property type="entry name" value="LY"/>
    <property type="match status" value="4"/>
</dbReference>
<accession>A0A139HVY9</accession>
<dbReference type="SUPFAM" id="SSF63829">
    <property type="entry name" value="Calcium-dependent phosphotriesterase"/>
    <property type="match status" value="1"/>
</dbReference>
<dbReference type="EMBL" id="LFZN01000005">
    <property type="protein sequence ID" value="KXT06645.1"/>
    <property type="molecule type" value="Genomic_DNA"/>
</dbReference>
<dbReference type="InterPro" id="IPR011042">
    <property type="entry name" value="6-blade_b-propeller_TolB-like"/>
</dbReference>
<dbReference type="Proteomes" id="UP000070133">
    <property type="component" value="Unassembled WGS sequence"/>
</dbReference>
<sequence>MASQDKIPLLWILDFNVGRDTDEKGDPYGNGRVTVGSAAGGDLKTIISHDNRPDGIDVSFEDGGYLVWTQMGSPNSNDGVVQRAKLDGSNVKDIFKSGEIHTPKQCIIDRTNHKLYFCDREGLRVHRSELDGSNKEVLVKRGDFTNPEHMADQTRWCVGISVDARRGKFYWTQKGPSKGDQGRIFRANIEMPAGKTAENQPIDLEMDSDTQTLYWTDRGELPKGNTLNRADVSVSSASKGRPDYEILAMRLHEAIGLKIDGVAKHIYVTDLGGDVYRYDMEGKNREKLFDGQGVYTGIALAYLERSRAKELYGIS</sequence>
<dbReference type="InterPro" id="IPR050778">
    <property type="entry name" value="Cueball_EGF_LRP_Nidogen"/>
</dbReference>